<dbReference type="EMBL" id="QEAO01000077">
    <property type="protein sequence ID" value="TPX30302.1"/>
    <property type="molecule type" value="Genomic_DNA"/>
</dbReference>
<dbReference type="Gene3D" id="3.40.50.1820">
    <property type="entry name" value="alpha/beta hydrolase"/>
    <property type="match status" value="1"/>
</dbReference>
<feature type="domain" description="GPI inositol-deacylase transmembrane" evidence="12">
    <location>
        <begin position="695"/>
        <end position="938"/>
    </location>
</feature>
<keyword evidence="5 10" id="KW-0378">Hydrolase</keyword>
<dbReference type="GO" id="GO:0006505">
    <property type="term" value="P:GPI anchor metabolic process"/>
    <property type="evidence" value="ECO:0007669"/>
    <property type="project" value="TreeGrafter"/>
</dbReference>
<evidence type="ECO:0000256" key="5">
    <source>
        <dbReference type="ARBA" id="ARBA00022801"/>
    </source>
</evidence>
<dbReference type="SUPFAM" id="SSF53474">
    <property type="entry name" value="alpha/beta-Hydrolases"/>
    <property type="match status" value="1"/>
</dbReference>
<evidence type="ECO:0000259" key="12">
    <source>
        <dbReference type="Pfam" id="PF25140"/>
    </source>
</evidence>
<feature type="transmembrane region" description="Helical" evidence="10">
    <location>
        <begin position="841"/>
        <end position="859"/>
    </location>
</feature>
<organism evidence="13 14">
    <name type="scientific">Synchytrium microbalum</name>
    <dbReference type="NCBI Taxonomy" id="1806994"/>
    <lineage>
        <taxon>Eukaryota</taxon>
        <taxon>Fungi</taxon>
        <taxon>Fungi incertae sedis</taxon>
        <taxon>Chytridiomycota</taxon>
        <taxon>Chytridiomycota incertae sedis</taxon>
        <taxon>Chytridiomycetes</taxon>
        <taxon>Synchytriales</taxon>
        <taxon>Synchytriaceae</taxon>
        <taxon>Synchytrium</taxon>
    </lineage>
</organism>
<gene>
    <name evidence="13" type="ORF">SmJEL517_g06111</name>
</gene>
<dbReference type="GO" id="GO:0005789">
    <property type="term" value="C:endoplasmic reticulum membrane"/>
    <property type="evidence" value="ECO:0007669"/>
    <property type="project" value="UniProtKB-SubCell"/>
</dbReference>
<evidence type="ECO:0000256" key="3">
    <source>
        <dbReference type="ARBA" id="ARBA00022448"/>
    </source>
</evidence>
<protein>
    <recommendedName>
        <fullName evidence="10">GPI inositol-deacylase</fullName>
        <ecNumber evidence="10">3.1.-.-</ecNumber>
    </recommendedName>
</protein>
<comment type="similarity">
    <text evidence="2 10">Belongs to the GPI inositol-deacylase family.</text>
</comment>
<dbReference type="PANTHER" id="PTHR15495:SF7">
    <property type="entry name" value="GPI INOSITOL-DEACYLASE"/>
    <property type="match status" value="1"/>
</dbReference>
<dbReference type="GO" id="GO:0050185">
    <property type="term" value="F:phosphatidylinositol deacylase activity"/>
    <property type="evidence" value="ECO:0007669"/>
    <property type="project" value="TreeGrafter"/>
</dbReference>
<keyword evidence="6 10" id="KW-0256">Endoplasmic reticulum</keyword>
<dbReference type="Pfam" id="PF07819">
    <property type="entry name" value="PGAP1"/>
    <property type="match status" value="1"/>
</dbReference>
<feature type="transmembrane region" description="Helical" evidence="10">
    <location>
        <begin position="744"/>
        <end position="763"/>
    </location>
</feature>
<keyword evidence="7 10" id="KW-0653">Protein transport</keyword>
<comment type="subcellular location">
    <subcellularLocation>
        <location evidence="1">Endoplasmic reticulum membrane</location>
        <topology evidence="1">Multi-pass membrane protein</topology>
    </subcellularLocation>
</comment>
<dbReference type="EC" id="3.1.-.-" evidence="10"/>
<feature type="transmembrane region" description="Helical" evidence="10">
    <location>
        <begin position="718"/>
        <end position="738"/>
    </location>
</feature>
<dbReference type="Proteomes" id="UP000319731">
    <property type="component" value="Unassembled WGS sequence"/>
</dbReference>
<feature type="transmembrane region" description="Helical" evidence="10">
    <location>
        <begin position="871"/>
        <end position="892"/>
    </location>
</feature>
<feature type="transmembrane region" description="Helical" evidence="10">
    <location>
        <begin position="636"/>
        <end position="655"/>
    </location>
</feature>
<keyword evidence="9 10" id="KW-0472">Membrane</keyword>
<name>A0A507BRB9_9FUNG</name>
<dbReference type="GO" id="GO:0015031">
    <property type="term" value="P:protein transport"/>
    <property type="evidence" value="ECO:0007669"/>
    <property type="project" value="UniProtKB-KW"/>
</dbReference>
<dbReference type="GO" id="GO:0006888">
    <property type="term" value="P:endoplasmic reticulum to Golgi vesicle-mediated transport"/>
    <property type="evidence" value="ECO:0007669"/>
    <property type="project" value="TreeGrafter"/>
</dbReference>
<evidence type="ECO:0000256" key="1">
    <source>
        <dbReference type="ARBA" id="ARBA00004477"/>
    </source>
</evidence>
<dbReference type="AlphaFoldDB" id="A0A507BRB9"/>
<dbReference type="InterPro" id="IPR029058">
    <property type="entry name" value="AB_hydrolase_fold"/>
</dbReference>
<dbReference type="InterPro" id="IPR012908">
    <property type="entry name" value="PGAP1-ab_dom-like"/>
</dbReference>
<proteinExistence type="inferred from homology"/>
<evidence type="ECO:0000313" key="13">
    <source>
        <dbReference type="EMBL" id="TPX30302.1"/>
    </source>
</evidence>
<evidence type="ECO:0000256" key="6">
    <source>
        <dbReference type="ARBA" id="ARBA00022824"/>
    </source>
</evidence>
<keyword evidence="3 10" id="KW-0813">Transport</keyword>
<comment type="function">
    <text evidence="10">Involved in inositol deacylation of GPI-anchored proteins which plays important roles in the quality control and ER-associated degradation of GPI-anchored proteins.</text>
</comment>
<dbReference type="GeneID" id="42007334"/>
<dbReference type="PANTHER" id="PTHR15495">
    <property type="entry name" value="NEGATIVE REGULATOR OF VESICLE FORMATION-RELATED"/>
    <property type="match status" value="1"/>
</dbReference>
<dbReference type="InterPro" id="IPR056824">
    <property type="entry name" value="PGAP1_TMD"/>
</dbReference>
<evidence type="ECO:0000313" key="14">
    <source>
        <dbReference type="Proteomes" id="UP000319731"/>
    </source>
</evidence>
<feature type="transmembrane region" description="Helical" evidence="10">
    <location>
        <begin position="675"/>
        <end position="698"/>
    </location>
</feature>
<reference evidence="13 14" key="1">
    <citation type="journal article" date="2019" name="Sci. Rep.">
        <title>Comparative genomics of chytrid fungi reveal insights into the obligate biotrophic and pathogenic lifestyle of Synchytrium endobioticum.</title>
        <authorList>
            <person name="van de Vossenberg B.T.L.H."/>
            <person name="Warris S."/>
            <person name="Nguyen H.D.T."/>
            <person name="van Gent-Pelzer M.P.E."/>
            <person name="Joly D.L."/>
            <person name="van de Geest H.C."/>
            <person name="Bonants P.J.M."/>
            <person name="Smith D.S."/>
            <person name="Levesque C.A."/>
            <person name="van der Lee T.A.J."/>
        </authorList>
    </citation>
    <scope>NUCLEOTIDE SEQUENCE [LARGE SCALE GENOMIC DNA]</scope>
    <source>
        <strain evidence="13 14">JEL517</strain>
    </source>
</reference>
<keyword evidence="14" id="KW-1185">Reference proteome</keyword>
<dbReference type="Pfam" id="PF25140">
    <property type="entry name" value="PGAP1_TMD"/>
    <property type="match status" value="1"/>
</dbReference>
<feature type="transmembrane region" description="Helical" evidence="10">
    <location>
        <begin position="31"/>
        <end position="51"/>
    </location>
</feature>
<evidence type="ECO:0000256" key="7">
    <source>
        <dbReference type="ARBA" id="ARBA00022927"/>
    </source>
</evidence>
<accession>A0A507BRB9</accession>
<feature type="domain" description="GPI inositol-deacylase PGAP1-like alpha/beta" evidence="11">
    <location>
        <begin position="107"/>
        <end position="331"/>
    </location>
</feature>
<feature type="transmembrane region" description="Helical" evidence="10">
    <location>
        <begin position="904"/>
        <end position="926"/>
    </location>
</feature>
<evidence type="ECO:0000256" key="4">
    <source>
        <dbReference type="ARBA" id="ARBA00022692"/>
    </source>
</evidence>
<dbReference type="STRING" id="1806994.A0A507BRB9"/>
<evidence type="ECO:0000259" key="11">
    <source>
        <dbReference type="Pfam" id="PF07819"/>
    </source>
</evidence>
<dbReference type="OrthoDB" id="348976at2759"/>
<feature type="transmembrane region" description="Helical" evidence="10">
    <location>
        <begin position="802"/>
        <end position="821"/>
    </location>
</feature>
<comment type="caution">
    <text evidence="13">The sequence shown here is derived from an EMBL/GenBank/DDBJ whole genome shotgun (WGS) entry which is preliminary data.</text>
</comment>
<evidence type="ECO:0000256" key="8">
    <source>
        <dbReference type="ARBA" id="ARBA00022989"/>
    </source>
</evidence>
<evidence type="ECO:0000256" key="9">
    <source>
        <dbReference type="ARBA" id="ARBA00023136"/>
    </source>
</evidence>
<evidence type="ECO:0000256" key="2">
    <source>
        <dbReference type="ARBA" id="ARBA00006931"/>
    </source>
</evidence>
<dbReference type="RefSeq" id="XP_031021990.1">
    <property type="nucleotide sequence ID" value="XM_031172037.1"/>
</dbReference>
<sequence length="943" mass="104305">MDAPGSSKAAIGPSGMLPRIQIPPKPIPDPFLLRILPGIVLFSIIVFGIAVNSHLRHGQDKNICKMTYMYPNYVKLDGPSLSATRTSAKYSLWLYKEGQQVDEHVKLDGYPVIFIPGNAGSSRQVRSIASVAHNQHRDSSNRTRKLDFFAVETNEEMSAFSGRLILEQAEYVNAAIPYVLSLYPRNSRLQVSVLAHSMGGVVARTVFTLPAYRRGTIDVIYTLAAPHQNPPVALDWKLTQVYDHVNEYWRNGTRMERYGNHTIANVAVISIAGGNHDEMVSSGLTELDALVPPSRGLTVYSTGIPNVWTPCDHRQILWCNQLVKAIATSLAMICGRKEWTANQKVDQLRPHLTSGFMWTPGEYPLEKPPYVEFPSNLIEELVSVESAFRKPAPSTTRTIKFFPIPQHFRVELEIIAVKKTADGKPPFMNIYSCSHPVKGNSTKAECLGVNHIHWVPLPLASSSKGADYDLRVWHATVLNPLFGFNNYLALDVLGGGEIFSAEYSSGKLGEPFDASLLDLVKGVSKTFASYRIINAIHVSAITSDLLKYKVSYNSSCERTPSFWPILHGSSPPSSDEKFLSSKTPSSFSFYASPNNPGPHVLFKIITDKACEYGNTTIHLKLDLYASAGRLVERVGIAWIVFPVGMGIACLGYFGWQKQDPSFPRAFVDHMLSMPSPVVTLFGTAVFQSRFDSFALAVIPQRHFYTATGHALKTATKNLMLGISDIYLPPIIPALYIFSGCLALVVWWLLGCLVRLFATLGFFAKWNPRPPAPMSGIVRKTAVISSVLFVSVVPSIVLPHHVLVAAALLVQFWKCVTSRLMLWGHPKSFHAKRVNAYREMNLALISYSMLLSGPGLLAWLKDVTSGYIPAQGWTSNLIDSSSAVILLCFVMLGQDQVPRLGEWTFRLILTIAVLIILFGVQMPYAVLNLESGARLLLLFSSLMS</sequence>
<feature type="transmembrane region" description="Helical" evidence="10">
    <location>
        <begin position="775"/>
        <end position="796"/>
    </location>
</feature>
<dbReference type="InterPro" id="IPR039529">
    <property type="entry name" value="PGAP1/BST1"/>
</dbReference>
<keyword evidence="4 10" id="KW-0812">Transmembrane</keyword>
<evidence type="ECO:0000256" key="10">
    <source>
        <dbReference type="RuleBase" id="RU365011"/>
    </source>
</evidence>
<keyword evidence="8 10" id="KW-1133">Transmembrane helix</keyword>